<evidence type="ECO:0000313" key="4">
    <source>
        <dbReference type="Proteomes" id="UP000057088"/>
    </source>
</evidence>
<organism evidence="3 5">
    <name type="scientific">Vibrio fluvialis</name>
    <dbReference type="NCBI Taxonomy" id="676"/>
    <lineage>
        <taxon>Bacteria</taxon>
        <taxon>Pseudomonadati</taxon>
        <taxon>Pseudomonadota</taxon>
        <taxon>Gammaproteobacteria</taxon>
        <taxon>Vibrionales</taxon>
        <taxon>Vibrionaceae</taxon>
        <taxon>Vibrio</taxon>
    </lineage>
</organism>
<name>A0AAX2LPN2_VIBFL</name>
<dbReference type="InterPro" id="IPR025714">
    <property type="entry name" value="Methyltranfer_dom"/>
</dbReference>
<keyword evidence="3" id="KW-0489">Methyltransferase</keyword>
<dbReference type="EMBL" id="UHIP01000001">
    <property type="protein sequence ID" value="SUP25888.1"/>
    <property type="molecule type" value="Genomic_DNA"/>
</dbReference>
<dbReference type="Proteomes" id="UP000057088">
    <property type="component" value="Chromosome 2"/>
</dbReference>
<dbReference type="Gene3D" id="3.40.50.150">
    <property type="entry name" value="Vaccinia Virus protein VP39"/>
    <property type="match status" value="1"/>
</dbReference>
<dbReference type="AlphaFoldDB" id="A0AAX2LPN2"/>
<evidence type="ECO:0000259" key="1">
    <source>
        <dbReference type="Pfam" id="PF13679"/>
    </source>
</evidence>
<dbReference type="PANTHER" id="PTHR13369:SF0">
    <property type="entry name" value="GLUTATHIONE S-TRANSFERASE C-TERMINAL DOMAIN-CONTAINING PROTEIN"/>
    <property type="match status" value="1"/>
</dbReference>
<dbReference type="GeneID" id="29386036"/>
<dbReference type="Pfam" id="PF13679">
    <property type="entry name" value="Methyltransf_32"/>
    <property type="match status" value="1"/>
</dbReference>
<dbReference type="InterPro" id="IPR029063">
    <property type="entry name" value="SAM-dependent_MTases_sf"/>
</dbReference>
<dbReference type="PANTHER" id="PTHR13369">
    <property type="match status" value="1"/>
</dbReference>
<dbReference type="GO" id="GO:0008168">
    <property type="term" value="F:methyltransferase activity"/>
    <property type="evidence" value="ECO:0007669"/>
    <property type="project" value="UniProtKB-KW"/>
</dbReference>
<dbReference type="Proteomes" id="UP000254626">
    <property type="component" value="Unassembled WGS sequence"/>
</dbReference>
<protein>
    <submittedName>
        <fullName evidence="2 3">Methyltransferase</fullName>
    </submittedName>
</protein>
<dbReference type="SUPFAM" id="SSF53335">
    <property type="entry name" value="S-adenosyl-L-methionine-dependent methyltransferases"/>
    <property type="match status" value="1"/>
</dbReference>
<sequence>MRELFLHLDQFLTQTQPLWRFESFHLSAQPHAPWTDSHPDLQRWLMSLSEHQIEQFKASPATLLPQIGKFIEGLENIHRSLQLPSASCQAIDTAAIETGIPGRKLEQIRLIGGAAITCHQAQEWLEWCSGKGYLGRVLASATGQKVTSFEFQHALCESGQSDADALGLSMQFVQGDAFDERSRCCFSSVQHAIALHACGDLHVRLMQYATDASLQAISFSPCCYHLVQSDRYQCLSQPALASALSLTRQELRIPLQETVTGGERVRRHRFAEMSYRLGFDELLRAELGLMEYLPVPSIKKSQLSEEFVAFCQWAAQQKGIELPGVDYAHFQHCGELRFWTMERLSLVQSGFRRLLELWLVLDKAMYLEERGYQVTLSEFCKRDVTPRNILVHACKQ</sequence>
<feature type="domain" description="Methyltransferase" evidence="1">
    <location>
        <begin position="119"/>
        <end position="229"/>
    </location>
</feature>
<keyword evidence="3" id="KW-0808">Transferase</keyword>
<reference evidence="2" key="2">
    <citation type="submission" date="2018-01" db="EMBL/GenBank/DDBJ databases">
        <title>FDA dAtabase for Regulatory Grade micrObial Sequences (FDA-ARGOS): Supporting development and validation of Infectious Disease Dx tests.</title>
        <authorList>
            <person name="Hoffmann M."/>
            <person name="Allard M."/>
            <person name="Evans P."/>
            <person name="Brown E."/>
            <person name="Tallon L."/>
            <person name="Sadzewicz L."/>
            <person name="Sengamalay N."/>
            <person name="Ott S."/>
            <person name="Godinez A."/>
            <person name="Nagaraj S."/>
            <person name="Vyas G."/>
            <person name="Aluvathingal J."/>
            <person name="Nadendla S."/>
            <person name="Geyer C."/>
            <person name="Sichtig H."/>
        </authorList>
    </citation>
    <scope>NUCLEOTIDE SEQUENCE</scope>
    <source>
        <strain evidence="2">ATCC 33809</strain>
    </source>
</reference>
<proteinExistence type="predicted"/>
<keyword evidence="4" id="KW-1185">Reference proteome</keyword>
<dbReference type="GO" id="GO:0032259">
    <property type="term" value="P:methylation"/>
    <property type="evidence" value="ECO:0007669"/>
    <property type="project" value="UniProtKB-KW"/>
</dbReference>
<accession>A0AAX2LPN2</accession>
<dbReference type="RefSeq" id="WP_061056674.1">
    <property type="nucleotide sequence ID" value="NZ_CABLBX010000003.1"/>
</dbReference>
<gene>
    <name evidence="2" type="ORF">AL536_15445</name>
    <name evidence="3" type="ORF">NCTC11327_01838</name>
</gene>
<evidence type="ECO:0000313" key="5">
    <source>
        <dbReference type="Proteomes" id="UP000254626"/>
    </source>
</evidence>
<dbReference type="KEGG" id="vfl:AL536_15445"/>
<reference evidence="4" key="1">
    <citation type="submission" date="2015-12" db="EMBL/GenBank/DDBJ databases">
        <title>FDA dAtabase for Regulatory Grade micrObial Sequences (FDA-ARGOS): Supporting development and validation of Infectious Disease Dx tests.</title>
        <authorList>
            <person name="Hoffmann M."/>
            <person name="Allard M."/>
            <person name="Evans P."/>
            <person name="Brown E."/>
            <person name="Tallon L.J."/>
            <person name="Sadzewicz L."/>
            <person name="Sengamalay N."/>
            <person name="Ott S."/>
            <person name="Godinez A."/>
            <person name="Nagaraj S."/>
            <person name="Vyas G."/>
            <person name="Aluvathingal J."/>
            <person name="Nadendla S."/>
            <person name="Geyer C."/>
            <person name="Sichtig H."/>
        </authorList>
    </citation>
    <scope>NUCLEOTIDE SEQUENCE [LARGE SCALE GENOMIC DNA]</scope>
    <source>
        <strain evidence="4">ATCC 33809</strain>
    </source>
</reference>
<dbReference type="EMBL" id="CP014035">
    <property type="protein sequence ID" value="AMF94840.1"/>
    <property type="molecule type" value="Genomic_DNA"/>
</dbReference>
<evidence type="ECO:0000313" key="2">
    <source>
        <dbReference type="EMBL" id="AMF94840.1"/>
    </source>
</evidence>
<reference evidence="3 5" key="3">
    <citation type="submission" date="2018-06" db="EMBL/GenBank/DDBJ databases">
        <authorList>
            <consortium name="Pathogen Informatics"/>
            <person name="Doyle S."/>
        </authorList>
    </citation>
    <scope>NUCLEOTIDE SEQUENCE [LARGE SCALE GENOMIC DNA]</scope>
    <source>
        <strain evidence="3 5">NCTC11327</strain>
    </source>
</reference>
<evidence type="ECO:0000313" key="3">
    <source>
        <dbReference type="EMBL" id="SUP25888.1"/>
    </source>
</evidence>